<reference evidence="2 3" key="1">
    <citation type="journal article" date="2017" name="Lancet Infect. Dis.">
        <title>Global outbreak of severe Mycobacterium chimaera disease after cardiac surgery: a molecular epidemiological study.</title>
        <authorList>
            <person name="van Ingen J."/>
            <person name="Kohl T."/>
            <person name="Kranzer K."/>
            <person name="Hasse B."/>
            <person name="Keller P."/>
            <person name="Szafranska A."/>
            <person name="Hillemann D."/>
            <person name="Chand M."/>
            <person name="Schreiber P."/>
            <person name="Sommerstein R."/>
            <person name="Berger C."/>
            <person name="Genoni M."/>
            <person name="Ruegg C."/>
            <person name="Troillet N."/>
            <person name="Widmer A.F."/>
            <person name="Becker S.L."/>
            <person name="Herrmann M."/>
            <person name="Eckmanns T."/>
            <person name="Haller S."/>
            <person name="Hoeller C."/>
            <person name="Debast S.B."/>
            <person name="Wolfhagen M.J."/>
            <person name="Hopman J."/>
            <person name="Kluytmans J."/>
            <person name="Langelaar M."/>
            <person name="Notermans D.W."/>
            <person name="ten Oever J."/>
            <person name="van den Barselaar P."/>
            <person name="Vonk A.B.A."/>
            <person name="Vos M.C."/>
            <person name="Ahmed N."/>
            <person name="Brown T."/>
            <person name="Crook D."/>
            <person name="Lamagni T."/>
            <person name="Phin N."/>
            <person name="Smith E.G."/>
            <person name="Zambon M."/>
            <person name="Serr A."/>
            <person name="Goetting T."/>
            <person name="Ebner W."/>
            <person name="Thuermer A."/>
            <person name="Utpatel C."/>
            <person name="Sproer C."/>
            <person name="Bunk B."/>
            <person name="Nubel U."/>
            <person name="Bloemberg G."/>
            <person name="Bottger E."/>
            <person name="Niemann S."/>
            <person name="Wagner D."/>
            <person name="Sax H."/>
        </authorList>
    </citation>
    <scope>NUCLEOTIDE SEQUENCE [LARGE SCALE GENOMIC DNA]</scope>
    <source>
        <strain evidence="2 3">ZUERICH-2</strain>
    </source>
</reference>
<proteinExistence type="predicted"/>
<feature type="compositionally biased region" description="Pro residues" evidence="1">
    <location>
        <begin position="249"/>
        <end position="261"/>
    </location>
</feature>
<evidence type="ECO:0000256" key="1">
    <source>
        <dbReference type="SAM" id="MobiDB-lite"/>
    </source>
</evidence>
<dbReference type="EMBL" id="CP015267">
    <property type="protein sequence ID" value="ASL17282.1"/>
    <property type="molecule type" value="Genomic_DNA"/>
</dbReference>
<sequence length="267" mass="29470">MPTSSMSGEHAIVFVIHDRTSNVAGYTSLIEWSTTSYYVKSTYKPMQSMKVSVHCPDPKHIGKQHFRFDFDHADPARKAVAAGGAWVAKDGLQLPLYFPGRPVNKRTLHIVRFSAEWDMFVKGVPSAPKPSPKQKATLHARLEAPSQSQVAHVDIFLSNVRPYWGNERKVRDRDAGMGPIINSTGQYLTAIIYHRHVTEHPDPFGDVRQGAPLDQCIRGIASKVDPAGFLWMCEKMIPRSEFSSFSPSLQPPPPGGAPPPANGTTAT</sequence>
<dbReference type="AlphaFoldDB" id="A0A7U5RXD8"/>
<dbReference type="Proteomes" id="UP000198286">
    <property type="component" value="Chromosome"/>
</dbReference>
<organism evidence="2 3">
    <name type="scientific">Mycobacterium intracellulare subsp. chimaera</name>
    <dbReference type="NCBI Taxonomy" id="222805"/>
    <lineage>
        <taxon>Bacteria</taxon>
        <taxon>Bacillati</taxon>
        <taxon>Actinomycetota</taxon>
        <taxon>Actinomycetes</taxon>
        <taxon>Mycobacteriales</taxon>
        <taxon>Mycobacteriaceae</taxon>
        <taxon>Mycobacterium</taxon>
        <taxon>Mycobacterium avium complex (MAC)</taxon>
    </lineage>
</organism>
<gene>
    <name evidence="2" type="ORF">MYCOZU2_04920</name>
</gene>
<accession>A0A7U5RXD8</accession>
<name>A0A7U5RXD8_MYCIT</name>
<protein>
    <submittedName>
        <fullName evidence="2">Uncharacterized protein</fullName>
    </submittedName>
</protein>
<feature type="region of interest" description="Disordered" evidence="1">
    <location>
        <begin position="242"/>
        <end position="267"/>
    </location>
</feature>
<evidence type="ECO:0000313" key="2">
    <source>
        <dbReference type="EMBL" id="ASL17282.1"/>
    </source>
</evidence>
<evidence type="ECO:0000313" key="3">
    <source>
        <dbReference type="Proteomes" id="UP000198286"/>
    </source>
</evidence>